<feature type="compositionally biased region" description="Polar residues" evidence="1">
    <location>
        <begin position="34"/>
        <end position="52"/>
    </location>
</feature>
<dbReference type="GeneTree" id="ENSGT00940000160720"/>
<feature type="region of interest" description="Disordered" evidence="1">
    <location>
        <begin position="1"/>
        <end position="102"/>
    </location>
</feature>
<name>A0A3Q2E5H5_CYPVA</name>
<dbReference type="Ensembl" id="ENSCVAT00000018525.1">
    <property type="protein sequence ID" value="ENSCVAP00000027471.1"/>
    <property type="gene ID" value="ENSCVAG00000013821.1"/>
</dbReference>
<proteinExistence type="predicted"/>
<dbReference type="AlphaFoldDB" id="A0A3Q2E5H5"/>
<sequence>MTMEEVREYERTTQKATNLKIGTFPPSIAISETPLPSSARSGPNSAPTTPLSTEAPDFLSVPKERPRKKSAPETLTLPDPGRRDSLFKLPSFFSWNSSPQPE</sequence>
<dbReference type="Ensembl" id="ENSCVAT00000012567.1">
    <property type="protein sequence ID" value="ENSCVAP00000021136.1"/>
    <property type="gene ID" value="ENSCVAG00000002983.1"/>
</dbReference>
<protein>
    <submittedName>
        <fullName evidence="2">Uncharacterized protein</fullName>
    </submittedName>
</protein>
<evidence type="ECO:0000256" key="1">
    <source>
        <dbReference type="SAM" id="MobiDB-lite"/>
    </source>
</evidence>
<reference evidence="2" key="1">
    <citation type="submission" date="2025-05" db="UniProtKB">
        <authorList>
            <consortium name="Ensembl"/>
        </authorList>
    </citation>
    <scope>IDENTIFICATION</scope>
</reference>
<accession>A0A3Q2E5H5</accession>
<organism evidence="2 3">
    <name type="scientific">Cyprinodon variegatus</name>
    <name type="common">Sheepshead minnow</name>
    <dbReference type="NCBI Taxonomy" id="28743"/>
    <lineage>
        <taxon>Eukaryota</taxon>
        <taxon>Metazoa</taxon>
        <taxon>Chordata</taxon>
        <taxon>Craniata</taxon>
        <taxon>Vertebrata</taxon>
        <taxon>Euteleostomi</taxon>
        <taxon>Actinopterygii</taxon>
        <taxon>Neopterygii</taxon>
        <taxon>Teleostei</taxon>
        <taxon>Neoteleostei</taxon>
        <taxon>Acanthomorphata</taxon>
        <taxon>Ovalentaria</taxon>
        <taxon>Atherinomorphae</taxon>
        <taxon>Cyprinodontiformes</taxon>
        <taxon>Cyprinodontidae</taxon>
        <taxon>Cyprinodon</taxon>
    </lineage>
</organism>
<keyword evidence="3" id="KW-1185">Reference proteome</keyword>
<feature type="compositionally biased region" description="Polar residues" evidence="1">
    <location>
        <begin position="93"/>
        <end position="102"/>
    </location>
</feature>
<feature type="compositionally biased region" description="Basic and acidic residues" evidence="1">
    <location>
        <begin position="1"/>
        <end position="13"/>
    </location>
</feature>
<evidence type="ECO:0000313" key="3">
    <source>
        <dbReference type="Proteomes" id="UP000265020"/>
    </source>
</evidence>
<dbReference type="Proteomes" id="UP000265020">
    <property type="component" value="Unassembled WGS sequence"/>
</dbReference>
<evidence type="ECO:0000313" key="2">
    <source>
        <dbReference type="Ensembl" id="ENSCVAP00000027471.1"/>
    </source>
</evidence>
<dbReference type="STRING" id="28743.ENSCVAP00000021136"/>